<reference evidence="1 2" key="1">
    <citation type="submission" date="2024-06" db="EMBL/GenBank/DDBJ databases">
        <title>Sorghum-associated microbial communities from plants grown in Nebraska, USA.</title>
        <authorList>
            <person name="Schachtman D."/>
        </authorList>
    </citation>
    <scope>NUCLEOTIDE SEQUENCE [LARGE SCALE GENOMIC DNA]</scope>
    <source>
        <strain evidence="1 2">2709</strain>
    </source>
</reference>
<keyword evidence="2" id="KW-1185">Reference proteome</keyword>
<organism evidence="1 2">
    <name type="scientific">Ottowia thiooxydans</name>
    <dbReference type="NCBI Taxonomy" id="219182"/>
    <lineage>
        <taxon>Bacteria</taxon>
        <taxon>Pseudomonadati</taxon>
        <taxon>Pseudomonadota</taxon>
        <taxon>Betaproteobacteria</taxon>
        <taxon>Burkholderiales</taxon>
        <taxon>Comamonadaceae</taxon>
        <taxon>Ottowia</taxon>
    </lineage>
</organism>
<comment type="caution">
    <text evidence="1">The sequence shown here is derived from an EMBL/GenBank/DDBJ whole genome shotgun (WGS) entry which is preliminary data.</text>
</comment>
<evidence type="ECO:0000313" key="1">
    <source>
        <dbReference type="EMBL" id="MET4577458.1"/>
    </source>
</evidence>
<evidence type="ECO:0000313" key="2">
    <source>
        <dbReference type="Proteomes" id="UP001549320"/>
    </source>
</evidence>
<dbReference type="Proteomes" id="UP001549320">
    <property type="component" value="Unassembled WGS sequence"/>
</dbReference>
<name>A0ABV2Q9A4_9BURK</name>
<dbReference type="EMBL" id="JBEPSH010000005">
    <property type="protein sequence ID" value="MET4577458.1"/>
    <property type="molecule type" value="Genomic_DNA"/>
</dbReference>
<sequence>MMRESTRQGEFPMALADSVLKGLGDAVLKLGQ</sequence>
<protein>
    <submittedName>
        <fullName evidence="1">Uncharacterized protein</fullName>
    </submittedName>
</protein>
<accession>A0ABV2Q9A4</accession>
<gene>
    <name evidence="1" type="ORF">ABIE13_002569</name>
</gene>
<proteinExistence type="predicted"/>